<evidence type="ECO:0000313" key="1">
    <source>
        <dbReference type="Proteomes" id="UP000095286"/>
    </source>
</evidence>
<dbReference type="Proteomes" id="UP000095286">
    <property type="component" value="Unplaced"/>
</dbReference>
<name>A0AC35TIS2_9BILA</name>
<sequence length="201" mass="22834">MEQVVDEQNDFAEVPHQEDIHVEETVKETTEEKKNPNEDDGRSEMECAICLDRPNDPVVSMCGHLFCWPCLHQWLNTRPNRQVCPVCKAAIDAEKVIPIYGRGGSTSDPRKKTPPRPRGQRTEETSSPFGGFNLFEQNGLQFSIGIGFFPITFFTNFFNLPGAQEAQPLRPNSQEARDAQTLGNFTFYFGLIFIIWLFLSS</sequence>
<reference evidence="2" key="1">
    <citation type="submission" date="2016-11" db="UniProtKB">
        <authorList>
            <consortium name="WormBaseParasite"/>
        </authorList>
    </citation>
    <scope>IDENTIFICATION</scope>
    <source>
        <strain evidence="2">KR3021</strain>
    </source>
</reference>
<dbReference type="WBParaSite" id="RSKR_0000106900.1">
    <property type="protein sequence ID" value="RSKR_0000106900.1"/>
    <property type="gene ID" value="RSKR_0000106900"/>
</dbReference>
<organism evidence="1 2">
    <name type="scientific">Rhabditophanes sp. KR3021</name>
    <dbReference type="NCBI Taxonomy" id="114890"/>
    <lineage>
        <taxon>Eukaryota</taxon>
        <taxon>Metazoa</taxon>
        <taxon>Ecdysozoa</taxon>
        <taxon>Nematoda</taxon>
        <taxon>Chromadorea</taxon>
        <taxon>Rhabditida</taxon>
        <taxon>Tylenchina</taxon>
        <taxon>Panagrolaimomorpha</taxon>
        <taxon>Strongyloidoidea</taxon>
        <taxon>Alloionematidae</taxon>
        <taxon>Rhabditophanes</taxon>
    </lineage>
</organism>
<evidence type="ECO:0000313" key="2">
    <source>
        <dbReference type="WBParaSite" id="RSKR_0000106900.1"/>
    </source>
</evidence>
<accession>A0AC35TIS2</accession>
<protein>
    <submittedName>
        <fullName evidence="2">RING-type E3 ubiquitin transferase</fullName>
    </submittedName>
</protein>
<proteinExistence type="predicted"/>